<protein>
    <submittedName>
        <fullName evidence="3">Uncharacterized protein</fullName>
    </submittedName>
</protein>
<evidence type="ECO:0000256" key="2">
    <source>
        <dbReference type="SAM" id="SignalP"/>
    </source>
</evidence>
<keyword evidence="1" id="KW-0812">Transmembrane</keyword>
<keyword evidence="1" id="KW-0472">Membrane</keyword>
<dbReference type="AlphaFoldDB" id="A0A7S1CV35"/>
<evidence type="ECO:0000313" key="4">
    <source>
        <dbReference type="EMBL" id="KAK1745479.1"/>
    </source>
</evidence>
<evidence type="ECO:0000313" key="3">
    <source>
        <dbReference type="EMBL" id="CAD8927428.1"/>
    </source>
</evidence>
<sequence length="90" mass="9178">MRSFFLFSLLVAAASAFVAPANQAVAFNRASTVEAPKMMIDGSVLDSAVQTANLIATSSDANGGAFFPVAGIVSLAGLILYLAPPLVDSE</sequence>
<evidence type="ECO:0000313" key="5">
    <source>
        <dbReference type="Proteomes" id="UP001224775"/>
    </source>
</evidence>
<keyword evidence="2" id="KW-0732">Signal</keyword>
<dbReference type="EMBL" id="JATAAI010000005">
    <property type="protein sequence ID" value="KAK1745479.1"/>
    <property type="molecule type" value="Genomic_DNA"/>
</dbReference>
<keyword evidence="1" id="KW-1133">Transmembrane helix</keyword>
<accession>A0A7S1CV35</accession>
<evidence type="ECO:0000256" key="1">
    <source>
        <dbReference type="SAM" id="Phobius"/>
    </source>
</evidence>
<dbReference type="EMBL" id="HBFU01002059">
    <property type="protein sequence ID" value="CAD8927428.1"/>
    <property type="molecule type" value="Transcribed_RNA"/>
</dbReference>
<name>A0A7S1CV35_9STRA</name>
<proteinExistence type="predicted"/>
<reference evidence="3" key="1">
    <citation type="submission" date="2021-01" db="EMBL/GenBank/DDBJ databases">
        <authorList>
            <person name="Corre E."/>
            <person name="Pelletier E."/>
            <person name="Niang G."/>
            <person name="Scheremetjew M."/>
            <person name="Finn R."/>
            <person name="Kale V."/>
            <person name="Holt S."/>
            <person name="Cochrane G."/>
            <person name="Meng A."/>
            <person name="Brown T."/>
            <person name="Cohen L."/>
        </authorList>
    </citation>
    <scope>NUCLEOTIDE SEQUENCE</scope>
    <source>
        <strain evidence="3">FE60</strain>
    </source>
</reference>
<feature type="chain" id="PRO_5042409305" evidence="2">
    <location>
        <begin position="17"/>
        <end position="90"/>
    </location>
</feature>
<reference evidence="4" key="2">
    <citation type="submission" date="2023-06" db="EMBL/GenBank/DDBJ databases">
        <title>Survivors Of The Sea: Transcriptome response of Skeletonema marinoi to long-term dormancy.</title>
        <authorList>
            <person name="Pinder M.I.M."/>
            <person name="Kourtchenko O."/>
            <person name="Robertson E.K."/>
            <person name="Larsson T."/>
            <person name="Maumus F."/>
            <person name="Osuna-Cruz C.M."/>
            <person name="Vancaester E."/>
            <person name="Stenow R."/>
            <person name="Vandepoele K."/>
            <person name="Ploug H."/>
            <person name="Bruchert V."/>
            <person name="Godhe A."/>
            <person name="Topel M."/>
        </authorList>
    </citation>
    <scope>NUCLEOTIDE SEQUENCE</scope>
    <source>
        <strain evidence="4">R05AC</strain>
    </source>
</reference>
<feature type="signal peptide" evidence="2">
    <location>
        <begin position="1"/>
        <end position="16"/>
    </location>
</feature>
<keyword evidence="5" id="KW-1185">Reference proteome</keyword>
<feature type="transmembrane region" description="Helical" evidence="1">
    <location>
        <begin position="65"/>
        <end position="83"/>
    </location>
</feature>
<dbReference type="Proteomes" id="UP001224775">
    <property type="component" value="Unassembled WGS sequence"/>
</dbReference>
<gene>
    <name evidence="4" type="ORF">QTG54_003403</name>
    <name evidence="3" type="ORF">SMAR1040_LOCUS1375</name>
</gene>
<organism evidence="3">
    <name type="scientific">Skeletonema marinoi</name>
    <dbReference type="NCBI Taxonomy" id="267567"/>
    <lineage>
        <taxon>Eukaryota</taxon>
        <taxon>Sar</taxon>
        <taxon>Stramenopiles</taxon>
        <taxon>Ochrophyta</taxon>
        <taxon>Bacillariophyta</taxon>
        <taxon>Coscinodiscophyceae</taxon>
        <taxon>Thalassiosirophycidae</taxon>
        <taxon>Thalassiosirales</taxon>
        <taxon>Skeletonemataceae</taxon>
        <taxon>Skeletonema</taxon>
        <taxon>Skeletonema marinoi-dohrnii complex</taxon>
    </lineage>
</organism>